<reference evidence="1" key="1">
    <citation type="submission" date="2020-03" db="EMBL/GenBank/DDBJ databases">
        <title>The deep terrestrial virosphere.</title>
        <authorList>
            <person name="Holmfeldt K."/>
            <person name="Nilsson E."/>
            <person name="Simone D."/>
            <person name="Lopez-Fernandez M."/>
            <person name="Wu X."/>
            <person name="de Brujin I."/>
            <person name="Lundin D."/>
            <person name="Andersson A."/>
            <person name="Bertilsson S."/>
            <person name="Dopson M."/>
        </authorList>
    </citation>
    <scope>NUCLEOTIDE SEQUENCE</scope>
    <source>
        <strain evidence="1">MM415B06722</strain>
    </source>
</reference>
<dbReference type="CDD" id="cd00085">
    <property type="entry name" value="HNHc"/>
    <property type="match status" value="1"/>
</dbReference>
<gene>
    <name evidence="1" type="ORF">MM415B06722_0001</name>
</gene>
<dbReference type="InterPro" id="IPR003615">
    <property type="entry name" value="HNH_nuc"/>
</dbReference>
<accession>A0A6M3LQR4</accession>
<protein>
    <submittedName>
        <fullName evidence="1">Uncharacterized protein</fullName>
    </submittedName>
</protein>
<dbReference type="Gene3D" id="1.10.30.50">
    <property type="match status" value="1"/>
</dbReference>
<sequence length="121" mass="14054">MNKQYAKVKRLKKRADGLFQEVGLLLQPCCAICGQKAVVRHHFIAKSLSSGLRHEIKNGVSLCYSHHSRWHQTGDPELYEKMVSSMSAEQQEFLKKDRRREIKPTQDNYQQAIDELTKLNK</sequence>
<evidence type="ECO:0000313" key="1">
    <source>
        <dbReference type="EMBL" id="QJA97073.1"/>
    </source>
</evidence>
<dbReference type="AlphaFoldDB" id="A0A6M3LQR4"/>
<name>A0A6M3LQR4_9ZZZZ</name>
<dbReference type="EMBL" id="MT143460">
    <property type="protein sequence ID" value="QJA97073.1"/>
    <property type="molecule type" value="Genomic_DNA"/>
</dbReference>
<proteinExistence type="predicted"/>
<organism evidence="1">
    <name type="scientific">viral metagenome</name>
    <dbReference type="NCBI Taxonomy" id="1070528"/>
    <lineage>
        <taxon>unclassified sequences</taxon>
        <taxon>metagenomes</taxon>
        <taxon>organismal metagenomes</taxon>
    </lineage>
</organism>